<feature type="compositionally biased region" description="Polar residues" evidence="2">
    <location>
        <begin position="1"/>
        <end position="13"/>
    </location>
</feature>
<evidence type="ECO:0000256" key="2">
    <source>
        <dbReference type="SAM" id="MobiDB-lite"/>
    </source>
</evidence>
<keyword evidence="4" id="KW-1185">Reference proteome</keyword>
<accession>A0A284SA84</accession>
<feature type="region of interest" description="Disordered" evidence="2">
    <location>
        <begin position="241"/>
        <end position="265"/>
    </location>
</feature>
<proteinExistence type="predicted"/>
<dbReference type="OrthoDB" id="3083875at2759"/>
<dbReference type="AlphaFoldDB" id="A0A284SA84"/>
<evidence type="ECO:0000313" key="4">
    <source>
        <dbReference type="Proteomes" id="UP000219338"/>
    </source>
</evidence>
<feature type="region of interest" description="Disordered" evidence="2">
    <location>
        <begin position="1"/>
        <end position="27"/>
    </location>
</feature>
<dbReference type="Proteomes" id="UP000219338">
    <property type="component" value="Unassembled WGS sequence"/>
</dbReference>
<dbReference type="EMBL" id="FUEG01000049">
    <property type="protein sequence ID" value="SJL17875.1"/>
    <property type="molecule type" value="Genomic_DNA"/>
</dbReference>
<feature type="coiled-coil region" evidence="1">
    <location>
        <begin position="41"/>
        <end position="72"/>
    </location>
</feature>
<gene>
    <name evidence="3" type="ORF">ARMOST_21440</name>
</gene>
<name>A0A284SA84_ARMOS</name>
<reference evidence="4" key="1">
    <citation type="journal article" date="2017" name="Nat. Ecol. Evol.">
        <title>Genome expansion and lineage-specific genetic innovations in the forest pathogenic fungi Armillaria.</title>
        <authorList>
            <person name="Sipos G."/>
            <person name="Prasanna A.N."/>
            <person name="Walter M.C."/>
            <person name="O'Connor E."/>
            <person name="Balint B."/>
            <person name="Krizsan K."/>
            <person name="Kiss B."/>
            <person name="Hess J."/>
            <person name="Varga T."/>
            <person name="Slot J."/>
            <person name="Riley R."/>
            <person name="Boka B."/>
            <person name="Rigling D."/>
            <person name="Barry K."/>
            <person name="Lee J."/>
            <person name="Mihaltcheva S."/>
            <person name="LaButti K."/>
            <person name="Lipzen A."/>
            <person name="Waldron R."/>
            <person name="Moloney N.M."/>
            <person name="Sperisen C."/>
            <person name="Kredics L."/>
            <person name="Vagvoelgyi C."/>
            <person name="Patrignani A."/>
            <person name="Fitzpatrick D."/>
            <person name="Nagy I."/>
            <person name="Doyle S."/>
            <person name="Anderson J.B."/>
            <person name="Grigoriev I.V."/>
            <person name="Gueldener U."/>
            <person name="Muensterkoetter M."/>
            <person name="Nagy L.G."/>
        </authorList>
    </citation>
    <scope>NUCLEOTIDE SEQUENCE [LARGE SCALE GENOMIC DNA]</scope>
    <source>
        <strain evidence="4">C18/9</strain>
    </source>
</reference>
<organism evidence="3 4">
    <name type="scientific">Armillaria ostoyae</name>
    <name type="common">Armillaria root rot fungus</name>
    <dbReference type="NCBI Taxonomy" id="47428"/>
    <lineage>
        <taxon>Eukaryota</taxon>
        <taxon>Fungi</taxon>
        <taxon>Dikarya</taxon>
        <taxon>Basidiomycota</taxon>
        <taxon>Agaricomycotina</taxon>
        <taxon>Agaricomycetes</taxon>
        <taxon>Agaricomycetidae</taxon>
        <taxon>Agaricales</taxon>
        <taxon>Marasmiineae</taxon>
        <taxon>Physalacriaceae</taxon>
        <taxon>Armillaria</taxon>
    </lineage>
</organism>
<evidence type="ECO:0000256" key="1">
    <source>
        <dbReference type="SAM" id="Coils"/>
    </source>
</evidence>
<protein>
    <submittedName>
        <fullName evidence="3">Uncharacterized protein</fullName>
    </submittedName>
</protein>
<keyword evidence="1" id="KW-0175">Coiled coil</keyword>
<evidence type="ECO:0000313" key="3">
    <source>
        <dbReference type="EMBL" id="SJL17875.1"/>
    </source>
</evidence>
<sequence length="265" mass="30140">MVVGKKSTSTQKVTSRHEVSKNKARLAAVRAEREESVASVLEKAEQRRMKRNEELRREAEVTATKLKAARHLVAISTPQDPKAKRLPKRRHQKKIDVQTEEINKRNLLIVLKHKKTVPGVPKDELGICPRCEKELIGNSKAKAKQVVYRMMIPRPYTPAVQYKKIKTMGVGETKTEILVANKYVNRVNLATTWYHIDCLSEGQLDHIRKSGVAFGESIDEKHRVELKKKYKFDKVIESMESMEEEEVRERLEGGEDDGEGGSGTG</sequence>